<proteinExistence type="predicted"/>
<evidence type="ECO:0000313" key="1">
    <source>
        <dbReference type="EMBL" id="MBX19163.1"/>
    </source>
</evidence>
<protein>
    <submittedName>
        <fullName evidence="1">Uncharacterized protein</fullName>
    </submittedName>
</protein>
<sequence>MPNPAHPPWYSLFYLLKEGDVICFFNYSTTLEQNKYRRNNSSPNSSHQRLHVMTLHFFLQAMVAFISQTWSHGKVLIADCIIVRYQASKFSKY</sequence>
<name>A0A2P2LMH7_RHIMU</name>
<dbReference type="EMBL" id="GGEC01038679">
    <property type="protein sequence ID" value="MBX19163.1"/>
    <property type="molecule type" value="Transcribed_RNA"/>
</dbReference>
<accession>A0A2P2LMH7</accession>
<dbReference type="AlphaFoldDB" id="A0A2P2LMH7"/>
<reference evidence="1" key="1">
    <citation type="submission" date="2018-02" db="EMBL/GenBank/DDBJ databases">
        <title>Rhizophora mucronata_Transcriptome.</title>
        <authorList>
            <person name="Meera S.P."/>
            <person name="Sreeshan A."/>
            <person name="Augustine A."/>
        </authorList>
    </citation>
    <scope>NUCLEOTIDE SEQUENCE</scope>
    <source>
        <tissue evidence="1">Leaf</tissue>
    </source>
</reference>
<organism evidence="1">
    <name type="scientific">Rhizophora mucronata</name>
    <name type="common">Asiatic mangrove</name>
    <dbReference type="NCBI Taxonomy" id="61149"/>
    <lineage>
        <taxon>Eukaryota</taxon>
        <taxon>Viridiplantae</taxon>
        <taxon>Streptophyta</taxon>
        <taxon>Embryophyta</taxon>
        <taxon>Tracheophyta</taxon>
        <taxon>Spermatophyta</taxon>
        <taxon>Magnoliopsida</taxon>
        <taxon>eudicotyledons</taxon>
        <taxon>Gunneridae</taxon>
        <taxon>Pentapetalae</taxon>
        <taxon>rosids</taxon>
        <taxon>fabids</taxon>
        <taxon>Malpighiales</taxon>
        <taxon>Rhizophoraceae</taxon>
        <taxon>Rhizophora</taxon>
    </lineage>
</organism>